<keyword evidence="10" id="KW-1185">Reference proteome</keyword>
<evidence type="ECO:0000256" key="2">
    <source>
        <dbReference type="ARBA" id="ARBA00004496"/>
    </source>
</evidence>
<keyword evidence="6" id="KW-0653">Protein transport</keyword>
<dbReference type="GO" id="GO:0005634">
    <property type="term" value="C:nucleus"/>
    <property type="evidence" value="ECO:0007669"/>
    <property type="project" value="UniProtKB-SubCell"/>
</dbReference>
<evidence type="ECO:0000256" key="1">
    <source>
        <dbReference type="ARBA" id="ARBA00004123"/>
    </source>
</evidence>
<evidence type="ECO:0000313" key="10">
    <source>
        <dbReference type="Proteomes" id="UP000078348"/>
    </source>
</evidence>
<organism evidence="9 10">
    <name type="scientific">Blastocystis sp. subtype 1 (strain ATCC 50177 / NandII)</name>
    <dbReference type="NCBI Taxonomy" id="478820"/>
    <lineage>
        <taxon>Eukaryota</taxon>
        <taxon>Sar</taxon>
        <taxon>Stramenopiles</taxon>
        <taxon>Bigyra</taxon>
        <taxon>Opalozoa</taxon>
        <taxon>Opalinata</taxon>
        <taxon>Blastocystidae</taxon>
        <taxon>Blastocystis</taxon>
    </lineage>
</organism>
<evidence type="ECO:0000256" key="3">
    <source>
        <dbReference type="ARBA" id="ARBA00022448"/>
    </source>
</evidence>
<sequence>MSANPVSQEFTDFIAALTSPDNAIRDQAEAQLDKMKEENVLNTITQFFNVLSSNISTSQKAFVAVILRKVITAVAWEKCNEQQRGEIQSFLLNIFQNEPEARVRRAICDVIVQVSALQEDWPALYPFLVAACTQDTPVCIEGLYLMGELAENCESLYAEHINEIVSILSNRLGSSNIDIQVQAARTALKILADIETDNISSVFAQAIPSILNTIQLALNNNYEDALLSLLEDLDNSVLSACSYLNQNLRTIVELCLAIASNADLSTSARSLAAHIIATMATQNGGFFRKNVPYLNQYLQVAATLISDIDDDAQWEQGVFGEEDELVENDTVPHVVGITMVANIAEALRAVVYKPATQLMSQCSRSDNWKVRRVTYVMLSHIAEGCKSQVENDLKTLLNVMLAGLNDPSPRVVYVALQAIAYVSVALEGVFQKKCGVQVIQGILGLVQRQPCLRVQAIAASCVGQFCAVELISKKIFKNTLPALVDWLFNLCSVSQATVQSEAITAIGFLCRAAKDDFAPFFHQIIHGLMGILSSPVTPDVINVHVAACTCLSSLVAAMGTASNQTEAWEIMQFLMNIIEKTPYGDERLNCLLDCAAEIYQYCEPSNQQSFLAVMIPYLLKMAQLDVDYSIKQVVAGPEHQNENGIERFTVETKNMGKIQMSISTTAVDTISNAVRLIHNLLIDAKDMMLPYVTPIREVVAKLIDFSFNEEIRNLCARIYPKLFELLVNGLKRGEITHDVCLAFYNEMMEALVNQYLAEDEAHERNCIAESISDVFTICYESGTKEHHRFHSQVMPIPMDTLPTVLKSLIDYLVDSANVLEESYKEIDFDQRDLEDARMEFEEVVGDEKLCVENLLDAIGYIIRHYGDQLASVYQEMILPFCQKYMASPFEYIRFIGACSIDDMLLFAPGTSAGLVSDAMAFFTQNMACEDPALRQVVLFGIKVTLENFSQQLLGSAKALCASLMQVINSEDAYSEDYSTASDNAVSALFSLTRFCRQSLSPKEFHAAISCVCEHLPMQDDCAEAQDVHEHVVEELMKPNHGVFDNANVLDKVMRALPMMLLPVYDEGDNEFEITYDETKAAIVNILKTLDNRSMMSLLNGLEPDMKNAISAILRS</sequence>
<comment type="subcellular location">
    <subcellularLocation>
        <location evidence="2">Cytoplasm</location>
    </subcellularLocation>
    <subcellularLocation>
        <location evidence="1">Nucleus</location>
    </subcellularLocation>
</comment>
<dbReference type="Pfam" id="PF18808">
    <property type="entry name" value="Importin_rep_4"/>
    <property type="match status" value="1"/>
</dbReference>
<keyword evidence="3" id="KW-0813">Transport</keyword>
<dbReference type="EMBL" id="LXWW01000508">
    <property type="protein sequence ID" value="OAO12835.1"/>
    <property type="molecule type" value="Genomic_DNA"/>
</dbReference>
<dbReference type="GO" id="GO:0006606">
    <property type="term" value="P:protein import into nucleus"/>
    <property type="evidence" value="ECO:0007669"/>
    <property type="project" value="InterPro"/>
</dbReference>
<feature type="domain" description="IPO4/5-like TPR repeats" evidence="8">
    <location>
        <begin position="100"/>
        <end position="254"/>
    </location>
</feature>
<evidence type="ECO:0000256" key="7">
    <source>
        <dbReference type="ARBA" id="ARBA00023242"/>
    </source>
</evidence>
<dbReference type="Gene3D" id="1.25.10.10">
    <property type="entry name" value="Leucine-rich Repeat Variant"/>
    <property type="match status" value="1"/>
</dbReference>
<comment type="caution">
    <text evidence="9">The sequence shown here is derived from an EMBL/GenBank/DDBJ whole genome shotgun (WGS) entry which is preliminary data.</text>
</comment>
<dbReference type="Pfam" id="PF25780">
    <property type="entry name" value="TPR_IPO5"/>
    <property type="match status" value="2"/>
</dbReference>
<protein>
    <submittedName>
        <fullName evidence="9">Importin-like protein</fullName>
    </submittedName>
</protein>
<keyword evidence="4" id="KW-0963">Cytoplasm</keyword>
<dbReference type="InterPro" id="IPR016024">
    <property type="entry name" value="ARM-type_fold"/>
</dbReference>
<keyword evidence="5" id="KW-0677">Repeat</keyword>
<evidence type="ECO:0000256" key="5">
    <source>
        <dbReference type="ARBA" id="ARBA00022737"/>
    </source>
</evidence>
<proteinExistence type="predicted"/>
<dbReference type="Proteomes" id="UP000078348">
    <property type="component" value="Unassembled WGS sequence"/>
</dbReference>
<dbReference type="GO" id="GO:0005737">
    <property type="term" value="C:cytoplasm"/>
    <property type="evidence" value="ECO:0007669"/>
    <property type="project" value="UniProtKB-SubCell"/>
</dbReference>
<dbReference type="OrthoDB" id="543373at2759"/>
<dbReference type="InterPro" id="IPR057672">
    <property type="entry name" value="TPR_IPO4/5"/>
</dbReference>
<dbReference type="STRING" id="478820.A0A196S704"/>
<evidence type="ECO:0000256" key="4">
    <source>
        <dbReference type="ARBA" id="ARBA00022490"/>
    </source>
</evidence>
<name>A0A196S704_BLAHN</name>
<feature type="domain" description="IPO4/5-like TPR repeats" evidence="8">
    <location>
        <begin position="356"/>
        <end position="427"/>
    </location>
</feature>
<reference evidence="9 10" key="1">
    <citation type="submission" date="2016-05" db="EMBL/GenBank/DDBJ databases">
        <title>Nuclear genome of Blastocystis sp. subtype 1 NandII.</title>
        <authorList>
            <person name="Gentekaki E."/>
            <person name="Curtis B."/>
            <person name="Stairs C."/>
            <person name="Eme L."/>
            <person name="Herman E."/>
            <person name="Klimes V."/>
            <person name="Arias M.C."/>
            <person name="Elias M."/>
            <person name="Hilliou F."/>
            <person name="Klute M."/>
            <person name="Malik S.-B."/>
            <person name="Pightling A."/>
            <person name="Rachubinski R."/>
            <person name="Salas D."/>
            <person name="Schlacht A."/>
            <person name="Suga H."/>
            <person name="Archibald J."/>
            <person name="Ball S.G."/>
            <person name="Clark G."/>
            <person name="Dacks J."/>
            <person name="Van Der Giezen M."/>
            <person name="Tsaousis A."/>
            <person name="Roger A."/>
        </authorList>
    </citation>
    <scope>NUCLEOTIDE SEQUENCE [LARGE SCALE GENOMIC DNA]</scope>
    <source>
        <strain evidence="10">ATCC 50177 / NandII</strain>
    </source>
</reference>
<dbReference type="PANTHER" id="PTHR10527">
    <property type="entry name" value="IMPORTIN BETA"/>
    <property type="match status" value="1"/>
</dbReference>
<dbReference type="InterPro" id="IPR011989">
    <property type="entry name" value="ARM-like"/>
</dbReference>
<evidence type="ECO:0000259" key="8">
    <source>
        <dbReference type="Pfam" id="PF25780"/>
    </source>
</evidence>
<evidence type="ECO:0000256" key="6">
    <source>
        <dbReference type="ARBA" id="ARBA00022927"/>
    </source>
</evidence>
<dbReference type="InterPro" id="IPR040122">
    <property type="entry name" value="Importin_beta"/>
</dbReference>
<accession>A0A196S704</accession>
<evidence type="ECO:0000313" key="9">
    <source>
        <dbReference type="EMBL" id="OAO12835.1"/>
    </source>
</evidence>
<gene>
    <name evidence="9" type="ORF">AV274_5485</name>
</gene>
<dbReference type="AlphaFoldDB" id="A0A196S704"/>
<dbReference type="InterPro" id="IPR041653">
    <property type="entry name" value="Importin_rep_4"/>
</dbReference>
<keyword evidence="7" id="KW-0539">Nucleus</keyword>
<dbReference type="SUPFAM" id="SSF48371">
    <property type="entry name" value="ARM repeat"/>
    <property type="match status" value="2"/>
</dbReference>